<protein>
    <recommendedName>
        <fullName evidence="3">STAS/SEC14 domain-containing protein</fullName>
    </recommendedName>
</protein>
<sequence>MHTLDLDYVRLAYRSDLHVLFLRWTRPVSSAEHQEGYQAALSLARQMQVGHWLIDLRTRGLASAEDFRWVMVDFRLTLAAALPDLDRRLAYFVTPYHAMLIQERQREIEATNPLPAHTPTAVQAFTEERFAQQWLAAKP</sequence>
<keyword evidence="2" id="KW-1185">Reference proteome</keyword>
<evidence type="ECO:0000313" key="2">
    <source>
        <dbReference type="Proteomes" id="UP000194873"/>
    </source>
</evidence>
<evidence type="ECO:0000313" key="1">
    <source>
        <dbReference type="EMBL" id="OUJ76144.1"/>
    </source>
</evidence>
<evidence type="ECO:0008006" key="3">
    <source>
        <dbReference type="Google" id="ProtNLM"/>
    </source>
</evidence>
<organism evidence="1 2">
    <name type="scientific">Hymenobacter crusticola</name>
    <dbReference type="NCBI Taxonomy" id="1770526"/>
    <lineage>
        <taxon>Bacteria</taxon>
        <taxon>Pseudomonadati</taxon>
        <taxon>Bacteroidota</taxon>
        <taxon>Cytophagia</taxon>
        <taxon>Cytophagales</taxon>
        <taxon>Hymenobacteraceae</taxon>
        <taxon>Hymenobacter</taxon>
    </lineage>
</organism>
<gene>
    <name evidence="1" type="ORF">BXP70_02405</name>
</gene>
<reference evidence="1 2" key="1">
    <citation type="submission" date="2017-01" db="EMBL/GenBank/DDBJ databases">
        <title>A new Hymenobacter.</title>
        <authorList>
            <person name="Liang Y."/>
            <person name="Feng F."/>
        </authorList>
    </citation>
    <scope>NUCLEOTIDE SEQUENCE [LARGE SCALE GENOMIC DNA]</scope>
    <source>
        <strain evidence="1">MIMBbqt21</strain>
    </source>
</reference>
<dbReference type="OrthoDB" id="884362at2"/>
<dbReference type="AlphaFoldDB" id="A0A243WJR4"/>
<dbReference type="EMBL" id="MTSE01000001">
    <property type="protein sequence ID" value="OUJ76144.1"/>
    <property type="molecule type" value="Genomic_DNA"/>
</dbReference>
<comment type="caution">
    <text evidence="1">The sequence shown here is derived from an EMBL/GenBank/DDBJ whole genome shotgun (WGS) entry which is preliminary data.</text>
</comment>
<accession>A0A243WJR4</accession>
<dbReference type="RefSeq" id="WP_086592395.1">
    <property type="nucleotide sequence ID" value="NZ_MTSE01000001.1"/>
</dbReference>
<name>A0A243WJR4_9BACT</name>
<proteinExistence type="predicted"/>
<dbReference type="Proteomes" id="UP000194873">
    <property type="component" value="Unassembled WGS sequence"/>
</dbReference>